<dbReference type="GeneID" id="111168818"/>
<evidence type="ECO:0000313" key="2">
    <source>
        <dbReference type="Proteomes" id="UP000248483"/>
    </source>
</evidence>
<evidence type="ECO:0000313" key="3">
    <source>
        <dbReference type="RefSeq" id="XP_030615267.1"/>
    </source>
</evidence>
<feature type="compositionally biased region" description="Low complexity" evidence="1">
    <location>
        <begin position="133"/>
        <end position="170"/>
    </location>
</feature>
<reference evidence="3" key="1">
    <citation type="submission" date="2025-08" db="UniProtKB">
        <authorList>
            <consortium name="RefSeq"/>
        </authorList>
    </citation>
    <scope>IDENTIFICATION</scope>
    <source>
        <tissue evidence="3">Blood</tissue>
    </source>
</reference>
<feature type="compositionally biased region" description="Basic residues" evidence="1">
    <location>
        <begin position="235"/>
        <end position="245"/>
    </location>
</feature>
<keyword evidence="2" id="KW-1185">Reference proteome</keyword>
<evidence type="ECO:0000256" key="1">
    <source>
        <dbReference type="SAM" id="MobiDB-lite"/>
    </source>
</evidence>
<dbReference type="AlphaFoldDB" id="A0A7F8K681"/>
<name>A0A7F8K681_DELLE</name>
<protein>
    <submittedName>
        <fullName evidence="3">Formin-like protein 5</fullName>
    </submittedName>
</protein>
<feature type="compositionally biased region" description="Pro residues" evidence="1">
    <location>
        <begin position="44"/>
        <end position="56"/>
    </location>
</feature>
<dbReference type="Proteomes" id="UP000248483">
    <property type="component" value="Unplaced"/>
</dbReference>
<dbReference type="RefSeq" id="XP_030615267.1">
    <property type="nucleotide sequence ID" value="XM_030759407.1"/>
</dbReference>
<proteinExistence type="predicted"/>
<feature type="compositionally biased region" description="Low complexity" evidence="1">
    <location>
        <begin position="57"/>
        <end position="68"/>
    </location>
</feature>
<dbReference type="InParanoid" id="A0A7F8K681"/>
<feature type="compositionally biased region" description="Basic and acidic residues" evidence="1">
    <location>
        <begin position="336"/>
        <end position="350"/>
    </location>
</feature>
<gene>
    <name evidence="3" type="primary">LOC111168818</name>
</gene>
<dbReference type="KEGG" id="dle:111168818"/>
<sequence length="398" mass="41162">MKRGPRTPKKPAPANQRRAPPSLRPPIGCARNSRSPGLPDGPAGLPPCACPPPPRALPAAPAADVPPRTRTPRADCAPPLADTLGSPNLRALFPPRHRDAGPLTSPDSPGNELFNNLRREESPRSPRLGGHQARPGSAGAPPSPSPRAALGSAKGARARAGGLLLPLRPAVRSSVRGPGAGKGAGTGVQSPIPLGTHASPALGARLPWPPARLPLRSTPRRAGPGLLETPVCGRGGRRPPSKARRGREQELEAAGAGPRLPDQAAYDSSTRKTRSPRSLPACFVASEPSRSFSKTTRPRGQYPVSGKAAPQELKPQDRAREAPDPQAGHGAVNAGAERKLTAGPRSEPRLAGRWSFPALRKAGNRLFPPKGAVQIISGSGWVYSFITASSASSSSGAA</sequence>
<organism evidence="2 3">
    <name type="scientific">Delphinapterus leucas</name>
    <name type="common">Beluga whale</name>
    <dbReference type="NCBI Taxonomy" id="9749"/>
    <lineage>
        <taxon>Eukaryota</taxon>
        <taxon>Metazoa</taxon>
        <taxon>Chordata</taxon>
        <taxon>Craniata</taxon>
        <taxon>Vertebrata</taxon>
        <taxon>Euteleostomi</taxon>
        <taxon>Mammalia</taxon>
        <taxon>Eutheria</taxon>
        <taxon>Laurasiatheria</taxon>
        <taxon>Artiodactyla</taxon>
        <taxon>Whippomorpha</taxon>
        <taxon>Cetacea</taxon>
        <taxon>Odontoceti</taxon>
        <taxon>Monodontidae</taxon>
        <taxon>Delphinapterus</taxon>
    </lineage>
</organism>
<feature type="compositionally biased region" description="Basic and acidic residues" evidence="1">
    <location>
        <begin position="314"/>
        <end position="323"/>
    </location>
</feature>
<accession>A0A7F8K681</accession>
<feature type="region of interest" description="Disordered" evidence="1">
    <location>
        <begin position="1"/>
        <end position="351"/>
    </location>
</feature>